<organism evidence="2 3">
    <name type="scientific">Thelephora terrestris</name>
    <dbReference type="NCBI Taxonomy" id="56493"/>
    <lineage>
        <taxon>Eukaryota</taxon>
        <taxon>Fungi</taxon>
        <taxon>Dikarya</taxon>
        <taxon>Basidiomycota</taxon>
        <taxon>Agaricomycotina</taxon>
        <taxon>Agaricomycetes</taxon>
        <taxon>Thelephorales</taxon>
        <taxon>Thelephoraceae</taxon>
        <taxon>Thelephora</taxon>
    </lineage>
</organism>
<dbReference type="OrthoDB" id="3222453at2759"/>
<proteinExistence type="predicted"/>
<feature type="region of interest" description="Disordered" evidence="1">
    <location>
        <begin position="618"/>
        <end position="690"/>
    </location>
</feature>
<gene>
    <name evidence="2" type="ORF">BJ322DRAFT_1048702</name>
</gene>
<feature type="region of interest" description="Disordered" evidence="1">
    <location>
        <begin position="707"/>
        <end position="729"/>
    </location>
</feature>
<feature type="compositionally biased region" description="Low complexity" evidence="1">
    <location>
        <begin position="707"/>
        <end position="728"/>
    </location>
</feature>
<reference evidence="2" key="1">
    <citation type="journal article" date="2020" name="Nat. Commun.">
        <title>Large-scale genome sequencing of mycorrhizal fungi provides insights into the early evolution of symbiotic traits.</title>
        <authorList>
            <person name="Miyauchi S."/>
            <person name="Kiss E."/>
            <person name="Kuo A."/>
            <person name="Drula E."/>
            <person name="Kohler A."/>
            <person name="Sanchez-Garcia M."/>
            <person name="Morin E."/>
            <person name="Andreopoulos B."/>
            <person name="Barry K.W."/>
            <person name="Bonito G."/>
            <person name="Buee M."/>
            <person name="Carver A."/>
            <person name="Chen C."/>
            <person name="Cichocki N."/>
            <person name="Clum A."/>
            <person name="Culley D."/>
            <person name="Crous P.W."/>
            <person name="Fauchery L."/>
            <person name="Girlanda M."/>
            <person name="Hayes R.D."/>
            <person name="Keri Z."/>
            <person name="LaButti K."/>
            <person name="Lipzen A."/>
            <person name="Lombard V."/>
            <person name="Magnuson J."/>
            <person name="Maillard F."/>
            <person name="Murat C."/>
            <person name="Nolan M."/>
            <person name="Ohm R.A."/>
            <person name="Pangilinan J."/>
            <person name="Pereira M.F."/>
            <person name="Perotto S."/>
            <person name="Peter M."/>
            <person name="Pfister S."/>
            <person name="Riley R."/>
            <person name="Sitrit Y."/>
            <person name="Stielow J.B."/>
            <person name="Szollosi G."/>
            <person name="Zifcakova L."/>
            <person name="Stursova M."/>
            <person name="Spatafora J.W."/>
            <person name="Tedersoo L."/>
            <person name="Vaario L.M."/>
            <person name="Yamada A."/>
            <person name="Yan M."/>
            <person name="Wang P."/>
            <person name="Xu J."/>
            <person name="Bruns T."/>
            <person name="Baldrian P."/>
            <person name="Vilgalys R."/>
            <person name="Dunand C."/>
            <person name="Henrissat B."/>
            <person name="Grigoriev I.V."/>
            <person name="Hibbett D."/>
            <person name="Nagy L.G."/>
            <person name="Martin F.M."/>
        </authorList>
    </citation>
    <scope>NUCLEOTIDE SEQUENCE</scope>
    <source>
        <strain evidence="2">UH-Tt-Lm1</strain>
    </source>
</reference>
<evidence type="ECO:0000313" key="2">
    <source>
        <dbReference type="EMBL" id="KAF9788401.1"/>
    </source>
</evidence>
<name>A0A9P6HL45_9AGAM</name>
<dbReference type="Proteomes" id="UP000736335">
    <property type="component" value="Unassembled WGS sequence"/>
</dbReference>
<sequence length="756" mass="82960">MASKHAGWKIYKQQMGLLDHGDALWEPAPIYSYKRVNLGDVGYIRRGRFHLLFSAGCALGSRQLGVDVPPTFEPLDIGHIIYSQPRFSGCLCTSTVKETGGNLSASVSATPLLEPGASFSFELNEKQGAALVTKYRTYREDIELETAFEEYTKRHYDSWVTFARNARHGSDIKPVLVTGVDMTRDFAMIAYSNTGTRLSSEFTTSVPLLASASASAWGKWHTQGLVHTNCGPQLCSTPPSPDALGLGSVDAIQIDTTPNEYNQCVFIRYYTMRKRALMFPKLIKAAAGPHDLGSGENHQGTLPELTVQSSSDSDIGSDSSCDSTTDCSNSVTSYGTDFEVVHNVSSEDEDPFDVIADYVFENSEAEAVLVHHRDISQIREGIPGIDLSELFLERQPAIAVGSDGVGKVLHRSRQKSAATSVRTTTSAAVAPRHVLCDQTSGLSVRLNQEDAWILSRGLLLLLRIYSKMNETHRPDVDSLGHVLDHLSHVPVSGIMFVGKAGVAGVFMVQSTRLPRSLSMPFSLFPLSWQLDPLFLALRGKVPEETLLVFLAEKHLNIKLTTGGPSEEPLMCDDTFLSAKHTETNVDGERDIRRDILRHSLPQPVGAKKRARLVPRPRSFWFGTQKNTQGEYGHTQRGWNDPLPTAGDLDSDFSSERKSWRHSVQSVTSNGSTANDSRSRPGHSSNSDRFSLRSTRSFSSVLTRFSSSTSSTSLTAPPSSRLSSRGSVLGREKRFSSVRRELPSDSFANVGSGSWAY</sequence>
<protein>
    <submittedName>
        <fullName evidence="2">Uncharacterized protein</fullName>
    </submittedName>
</protein>
<evidence type="ECO:0000313" key="3">
    <source>
        <dbReference type="Proteomes" id="UP000736335"/>
    </source>
</evidence>
<evidence type="ECO:0000256" key="1">
    <source>
        <dbReference type="SAM" id="MobiDB-lite"/>
    </source>
</evidence>
<accession>A0A9P6HL45</accession>
<feature type="compositionally biased region" description="Low complexity" evidence="1">
    <location>
        <begin position="309"/>
        <end position="322"/>
    </location>
</feature>
<keyword evidence="3" id="KW-1185">Reference proteome</keyword>
<dbReference type="AlphaFoldDB" id="A0A9P6HL45"/>
<feature type="compositionally biased region" description="Polar residues" evidence="1">
    <location>
        <begin position="661"/>
        <end position="675"/>
    </location>
</feature>
<reference evidence="2" key="2">
    <citation type="submission" date="2020-11" db="EMBL/GenBank/DDBJ databases">
        <authorList>
            <consortium name="DOE Joint Genome Institute"/>
            <person name="Kuo A."/>
            <person name="Miyauchi S."/>
            <person name="Kiss E."/>
            <person name="Drula E."/>
            <person name="Kohler A."/>
            <person name="Sanchez-Garcia M."/>
            <person name="Andreopoulos B."/>
            <person name="Barry K.W."/>
            <person name="Bonito G."/>
            <person name="Buee M."/>
            <person name="Carver A."/>
            <person name="Chen C."/>
            <person name="Cichocki N."/>
            <person name="Clum A."/>
            <person name="Culley D."/>
            <person name="Crous P.W."/>
            <person name="Fauchery L."/>
            <person name="Girlanda M."/>
            <person name="Hayes R."/>
            <person name="Keri Z."/>
            <person name="Labutti K."/>
            <person name="Lipzen A."/>
            <person name="Lombard V."/>
            <person name="Magnuson J."/>
            <person name="Maillard F."/>
            <person name="Morin E."/>
            <person name="Murat C."/>
            <person name="Nolan M."/>
            <person name="Ohm R."/>
            <person name="Pangilinan J."/>
            <person name="Pereira M."/>
            <person name="Perotto S."/>
            <person name="Peter M."/>
            <person name="Riley R."/>
            <person name="Sitrit Y."/>
            <person name="Stielow B."/>
            <person name="Szollosi G."/>
            <person name="Zifcakova L."/>
            <person name="Stursova M."/>
            <person name="Spatafora J.W."/>
            <person name="Tedersoo L."/>
            <person name="Vaario L.-M."/>
            <person name="Yamada A."/>
            <person name="Yan M."/>
            <person name="Wang P."/>
            <person name="Xu J."/>
            <person name="Bruns T."/>
            <person name="Baldrian P."/>
            <person name="Vilgalys R."/>
            <person name="Henrissat B."/>
            <person name="Grigoriev I.V."/>
            <person name="Hibbett D."/>
            <person name="Nagy L.G."/>
            <person name="Martin F.M."/>
        </authorList>
    </citation>
    <scope>NUCLEOTIDE SEQUENCE</scope>
    <source>
        <strain evidence="2">UH-Tt-Lm1</strain>
    </source>
</reference>
<dbReference type="EMBL" id="WIUZ02000004">
    <property type="protein sequence ID" value="KAF9788401.1"/>
    <property type="molecule type" value="Genomic_DNA"/>
</dbReference>
<comment type="caution">
    <text evidence="2">The sequence shown here is derived from an EMBL/GenBank/DDBJ whole genome shotgun (WGS) entry which is preliminary data.</text>
</comment>
<feature type="region of interest" description="Disordered" evidence="1">
    <location>
        <begin position="294"/>
        <end position="322"/>
    </location>
</feature>